<gene>
    <name evidence="2" type="ORF">HNP33_002737</name>
</gene>
<keyword evidence="3" id="KW-1185">Reference proteome</keyword>
<sequence>MTRNEFLLVFAWLYVLPFVVACLALLAYGRYANRQLTWKRYVQAAGLMVMLAVPVGIAMVLAVPYWLLVRDWPVMWAPWLFMTLGSVLPFACRWMLR</sequence>
<keyword evidence="1" id="KW-1133">Transmembrane helix</keyword>
<dbReference type="EMBL" id="JACHKZ010000017">
    <property type="protein sequence ID" value="MBB6578651.1"/>
    <property type="molecule type" value="Genomic_DNA"/>
</dbReference>
<feature type="transmembrane region" description="Helical" evidence="1">
    <location>
        <begin position="74"/>
        <end position="96"/>
    </location>
</feature>
<accession>A0ABR6RHK3</accession>
<feature type="transmembrane region" description="Helical" evidence="1">
    <location>
        <begin position="41"/>
        <end position="68"/>
    </location>
</feature>
<keyword evidence="1" id="KW-0812">Transmembrane</keyword>
<comment type="caution">
    <text evidence="2">The sequence shown here is derived from an EMBL/GenBank/DDBJ whole genome shotgun (WGS) entry which is preliminary data.</text>
</comment>
<evidence type="ECO:0000313" key="3">
    <source>
        <dbReference type="Proteomes" id="UP000562492"/>
    </source>
</evidence>
<organism evidence="2 3">
    <name type="scientific">Comamonas odontotermitis</name>
    <dbReference type="NCBI Taxonomy" id="379895"/>
    <lineage>
        <taxon>Bacteria</taxon>
        <taxon>Pseudomonadati</taxon>
        <taxon>Pseudomonadota</taxon>
        <taxon>Betaproteobacteria</taxon>
        <taxon>Burkholderiales</taxon>
        <taxon>Comamonadaceae</taxon>
        <taxon>Comamonas</taxon>
    </lineage>
</organism>
<evidence type="ECO:0000313" key="2">
    <source>
        <dbReference type="EMBL" id="MBB6578651.1"/>
    </source>
</evidence>
<dbReference type="Proteomes" id="UP000562492">
    <property type="component" value="Unassembled WGS sequence"/>
</dbReference>
<evidence type="ECO:0000256" key="1">
    <source>
        <dbReference type="SAM" id="Phobius"/>
    </source>
</evidence>
<proteinExistence type="predicted"/>
<name>A0ABR6RHK3_9BURK</name>
<dbReference type="PROSITE" id="PS51257">
    <property type="entry name" value="PROKAR_LIPOPROTEIN"/>
    <property type="match status" value="1"/>
</dbReference>
<keyword evidence="1" id="KW-0472">Membrane</keyword>
<feature type="transmembrane region" description="Helical" evidence="1">
    <location>
        <begin position="6"/>
        <end position="29"/>
    </location>
</feature>
<dbReference type="RefSeq" id="WP_184709387.1">
    <property type="nucleotide sequence ID" value="NZ_JACHKZ010000017.1"/>
</dbReference>
<protein>
    <submittedName>
        <fullName evidence="2">Type VI protein secretion system component VasK</fullName>
    </submittedName>
</protein>
<reference evidence="2 3" key="1">
    <citation type="submission" date="2020-08" db="EMBL/GenBank/DDBJ databases">
        <title>Functional genomics of gut bacteria from endangered species of beetles.</title>
        <authorList>
            <person name="Carlos-Shanley C."/>
        </authorList>
    </citation>
    <scope>NUCLEOTIDE SEQUENCE [LARGE SCALE GENOMIC DNA]</scope>
    <source>
        <strain evidence="2 3">S00124</strain>
    </source>
</reference>